<dbReference type="CDD" id="cd01821">
    <property type="entry name" value="Rhamnogalacturan_acetylesterase_like"/>
    <property type="match status" value="1"/>
</dbReference>
<dbReference type="EMBL" id="JACHYB010000002">
    <property type="protein sequence ID" value="MBB3187975.1"/>
    <property type="molecule type" value="Genomic_DNA"/>
</dbReference>
<gene>
    <name evidence="3" type="ORF">FHX64_002173</name>
</gene>
<keyword evidence="4" id="KW-1185">Reference proteome</keyword>
<dbReference type="InterPro" id="IPR036514">
    <property type="entry name" value="SGNH_hydro_sf"/>
</dbReference>
<proteinExistence type="inferred from homology"/>
<accession>A0A7W5DRZ7</accession>
<dbReference type="GO" id="GO:0016788">
    <property type="term" value="F:hydrolase activity, acting on ester bonds"/>
    <property type="evidence" value="ECO:0007669"/>
    <property type="project" value="InterPro"/>
</dbReference>
<sequence length="553" mass="62029">MKKNILPFLFAFFVLLPMLAAKKTRLHTLGDSTMEQQNPNVKDQRGWVQMLQSFFTDDLTVIDPAKSGTSSKSYYEGGFWSRAKKNIRPGDYVLIQFAHNDEKDNGKESEIGTAPTDSFRIYLTRYVKEVQKLGAIPVLCTPIVRNMFGKDGRLSRRGKHDLGEIYKQEVDPLFDSNDTFTYNYPANMKLIARELRCPLIDMTALTAKLINSLGYSKAHKLIYTVGDNTHLGANGALLFSKLFINALQHQHILFEYLRPEKRLITDPPSIDMNDLFIGTESKQIFDVGYVGKTAKNKVKIIVSVSKGFKLSILPDSLYSDTLVLDCHASALSNMFKVYLMTIPQKVGNLNGQIKITSSDGETNVIPVTANVMNVFNNQPFEVMYKLSGSFKADAKGPVSAFDEQWEGLEMQNYAIPANADEVYMHAKVQKNNITGGVWPDNEIDVVYSRYIQFGFKASGDASAYAKSIELNIGGGVNFRIVGSQAKDFSNPFTIGEVANVQSVAMNKYHFPLNQLVNSGKTLYVRIYPWGNKHIKNQNLSLYNIAIRGICQKE</sequence>
<dbReference type="AlphaFoldDB" id="A0A7W5DRZ7"/>
<dbReference type="InterPro" id="IPR037459">
    <property type="entry name" value="RhgT-like"/>
</dbReference>
<dbReference type="Pfam" id="PF00657">
    <property type="entry name" value="Lipase_GDSL"/>
    <property type="match status" value="1"/>
</dbReference>
<comment type="similarity">
    <text evidence="1">Belongs to the 'GDSL' lipolytic enzyme family.</text>
</comment>
<evidence type="ECO:0000256" key="1">
    <source>
        <dbReference type="ARBA" id="ARBA00008668"/>
    </source>
</evidence>
<dbReference type="SUPFAM" id="SSF52266">
    <property type="entry name" value="SGNH hydrolase"/>
    <property type="match status" value="1"/>
</dbReference>
<dbReference type="InterPro" id="IPR001087">
    <property type="entry name" value="GDSL"/>
</dbReference>
<name>A0A7W5DRZ7_9PORP</name>
<evidence type="ECO:0000256" key="2">
    <source>
        <dbReference type="ARBA" id="ARBA00022801"/>
    </source>
</evidence>
<dbReference type="Proteomes" id="UP000544222">
    <property type="component" value="Unassembled WGS sequence"/>
</dbReference>
<dbReference type="RefSeq" id="WP_183413773.1">
    <property type="nucleotide sequence ID" value="NZ_JACHYB010000002.1"/>
</dbReference>
<reference evidence="3 4" key="1">
    <citation type="submission" date="2020-08" db="EMBL/GenBank/DDBJ databases">
        <title>Genomic Encyclopedia of Type Strains, Phase IV (KMG-IV): sequencing the most valuable type-strain genomes for metagenomic binning, comparative biology and taxonomic classification.</title>
        <authorList>
            <person name="Goeker M."/>
        </authorList>
    </citation>
    <scope>NUCLEOTIDE SEQUENCE [LARGE SCALE GENOMIC DNA]</scope>
    <source>
        <strain evidence="3 4">DSM 27471</strain>
    </source>
</reference>
<evidence type="ECO:0000313" key="3">
    <source>
        <dbReference type="EMBL" id="MBB3187975.1"/>
    </source>
</evidence>
<dbReference type="PANTHER" id="PTHR43695">
    <property type="entry name" value="PUTATIVE (AFU_ORTHOLOGUE AFUA_2G17250)-RELATED"/>
    <property type="match status" value="1"/>
</dbReference>
<keyword evidence="2" id="KW-0378">Hydrolase</keyword>
<evidence type="ECO:0000313" key="4">
    <source>
        <dbReference type="Proteomes" id="UP000544222"/>
    </source>
</evidence>
<dbReference type="Gene3D" id="3.40.50.1110">
    <property type="entry name" value="SGNH hydrolase"/>
    <property type="match status" value="1"/>
</dbReference>
<protein>
    <submittedName>
        <fullName evidence="3">Lysophospholipase L1-like esterase</fullName>
    </submittedName>
</protein>
<comment type="caution">
    <text evidence="3">The sequence shown here is derived from an EMBL/GenBank/DDBJ whole genome shotgun (WGS) entry which is preliminary data.</text>
</comment>
<organism evidence="3 4">
    <name type="scientific">Microbacter margulisiae</name>
    <dbReference type="NCBI Taxonomy" id="1350067"/>
    <lineage>
        <taxon>Bacteria</taxon>
        <taxon>Pseudomonadati</taxon>
        <taxon>Bacteroidota</taxon>
        <taxon>Bacteroidia</taxon>
        <taxon>Bacteroidales</taxon>
        <taxon>Porphyromonadaceae</taxon>
        <taxon>Microbacter</taxon>
    </lineage>
</organism>
<dbReference type="PANTHER" id="PTHR43695:SF1">
    <property type="entry name" value="RHAMNOGALACTURONAN ACETYLESTERASE"/>
    <property type="match status" value="1"/>
</dbReference>